<evidence type="ECO:0000313" key="11">
    <source>
        <dbReference type="Proteomes" id="UP000322454"/>
    </source>
</evidence>
<dbReference type="AlphaFoldDB" id="A0A520XAM1"/>
<evidence type="ECO:0000259" key="9">
    <source>
        <dbReference type="Pfam" id="PF08323"/>
    </source>
</evidence>
<keyword evidence="5 7" id="KW-0808">Transferase</keyword>
<keyword evidence="4 7" id="KW-0328">Glycosyltransferase</keyword>
<dbReference type="EMBL" id="SHMQ01000021">
    <property type="protein sequence ID" value="RZV38260.1"/>
    <property type="molecule type" value="Genomic_DNA"/>
</dbReference>
<name>A0A520XAM1_9DELT</name>
<proteinExistence type="inferred from homology"/>
<evidence type="ECO:0000313" key="10">
    <source>
        <dbReference type="EMBL" id="RZV38260.1"/>
    </source>
</evidence>
<feature type="domain" description="Glycosyl transferase family 1" evidence="8">
    <location>
        <begin position="347"/>
        <end position="493"/>
    </location>
</feature>
<comment type="caution">
    <text evidence="10">The sequence shown here is derived from an EMBL/GenBank/DDBJ whole genome shotgun (WGS) entry which is preliminary data.</text>
</comment>
<dbReference type="Pfam" id="PF00534">
    <property type="entry name" value="Glycos_transf_1"/>
    <property type="match status" value="1"/>
</dbReference>
<dbReference type="CDD" id="cd03791">
    <property type="entry name" value="GT5_Glycogen_synthase_DULL1-like"/>
    <property type="match status" value="1"/>
</dbReference>
<dbReference type="Proteomes" id="UP000322454">
    <property type="component" value="Unassembled WGS sequence"/>
</dbReference>
<dbReference type="HAMAP" id="MF_00484">
    <property type="entry name" value="Glycogen_synth"/>
    <property type="match status" value="1"/>
</dbReference>
<dbReference type="SUPFAM" id="SSF53756">
    <property type="entry name" value="UDP-Glycosyltransferase/glycogen phosphorylase"/>
    <property type="match status" value="1"/>
</dbReference>
<evidence type="ECO:0000256" key="4">
    <source>
        <dbReference type="ARBA" id="ARBA00022676"/>
    </source>
</evidence>
<reference evidence="10 11" key="1">
    <citation type="submission" date="2019-01" db="EMBL/GenBank/DDBJ databases">
        <title>Insights into ecological role of a new deltaproteobacterial order Candidatus Sinidesulfobacterales (Sva0485) by metagenomics and metatranscriptomics.</title>
        <authorList>
            <person name="Tan S."/>
            <person name="Liu J."/>
            <person name="Fang Y."/>
            <person name="Hedlund B."/>
            <person name="Lian Z.-H."/>
            <person name="Huang L.-Y."/>
            <person name="Li J.-T."/>
            <person name="Huang L.-N."/>
            <person name="Li W.-J."/>
            <person name="Jiang H.-C."/>
            <person name="Dong H.-L."/>
            <person name="Shu W.-S."/>
        </authorList>
    </citation>
    <scope>NUCLEOTIDE SEQUENCE [LARGE SCALE GENOMIC DNA]</scope>
    <source>
        <strain evidence="10">AP4</strain>
    </source>
</reference>
<dbReference type="GO" id="GO:0004373">
    <property type="term" value="F:alpha-1,4-glucan glucosyltransferase (UDP-glucose donor) activity"/>
    <property type="evidence" value="ECO:0007669"/>
    <property type="project" value="InterPro"/>
</dbReference>
<dbReference type="UniPathway" id="UPA00164"/>
<sequence>MSEFNNEIWFVGAEMSPLVKAGGLGDVMGSLPKFLLRAGINVRVVIPYYKNIIPKNLLDIRETYPAGRVNFGEIPFEFGIKTGFALGDIPIVLIEQNHFFNREEVYGTHGGVCAYKDNLWRYAMLAHGTAYAMKILGIPLVVHTHDWSGGFVPAVVRQTFGDKKVSVNLSGSAEGILSGKLSRSVSAKGLRPAIAFTIHNLGYQGVYGLDDFYDIGLDFKYNSSDAYEHFGTINSLKGGIKLSDIVTTVSPTYAQEITDSRFGFGLDGELNNLRNAGRLRGILNGIDLDYWNPKTDRFISYNLNIKNDGYGIKDYAEWKKFKLNNKKALFSEISLPLKKDKDGKILPLIGVVSRLTEEKGINEFLDALFSWNDFPFQVVILGSGKDYIEGKANYLAEVFKDKVFAHTGKYDEALSHKIYAASDIFVMPSKFEPCGLSQMIAMRYGCVIAAGDTGGLHDTVSDITNPDAKNPSGILVRYTDTNGIAWALDSLYNIYASEGTVKTAGKDGRMGIKWSDIVINSANKHFGWEDSAKIYEGLYYDIIK</sequence>
<evidence type="ECO:0000256" key="1">
    <source>
        <dbReference type="ARBA" id="ARBA00001478"/>
    </source>
</evidence>
<dbReference type="GO" id="GO:0005978">
    <property type="term" value="P:glycogen biosynthetic process"/>
    <property type="evidence" value="ECO:0007669"/>
    <property type="project" value="UniProtKB-UniRule"/>
</dbReference>
<dbReference type="PANTHER" id="PTHR45825">
    <property type="entry name" value="GRANULE-BOUND STARCH SYNTHASE 1, CHLOROPLASTIC/AMYLOPLASTIC"/>
    <property type="match status" value="1"/>
</dbReference>
<comment type="pathway">
    <text evidence="7">Glycan biosynthesis; glycogen biosynthesis.</text>
</comment>
<comment type="function">
    <text evidence="2 7">Synthesizes alpha-1,4-glucan chains using ADP-glucose.</text>
</comment>
<dbReference type="InterPro" id="IPR013534">
    <property type="entry name" value="Starch_synth_cat_dom"/>
</dbReference>
<dbReference type="InterPro" id="IPR001296">
    <property type="entry name" value="Glyco_trans_1"/>
</dbReference>
<dbReference type="Pfam" id="PF08323">
    <property type="entry name" value="Glyco_transf_5"/>
    <property type="match status" value="2"/>
</dbReference>
<dbReference type="EC" id="2.4.1.21" evidence="7"/>
<dbReference type="InterPro" id="IPR011835">
    <property type="entry name" value="GS/SS"/>
</dbReference>
<feature type="domain" description="Starch synthase catalytic" evidence="9">
    <location>
        <begin position="192"/>
        <end position="271"/>
    </location>
</feature>
<dbReference type="Gene3D" id="3.40.50.2000">
    <property type="entry name" value="Glycogen Phosphorylase B"/>
    <property type="match status" value="2"/>
</dbReference>
<feature type="domain" description="Starch synthase catalytic" evidence="9">
    <location>
        <begin position="8"/>
        <end position="162"/>
    </location>
</feature>
<feature type="binding site" evidence="7">
    <location>
        <position position="20"/>
    </location>
    <ligand>
        <name>ADP-alpha-D-glucose</name>
        <dbReference type="ChEBI" id="CHEBI:57498"/>
    </ligand>
</feature>
<evidence type="ECO:0000256" key="2">
    <source>
        <dbReference type="ARBA" id="ARBA00002764"/>
    </source>
</evidence>
<comment type="catalytic activity">
    <reaction evidence="1 7">
        <text>[(1-&gt;4)-alpha-D-glucosyl](n) + ADP-alpha-D-glucose = [(1-&gt;4)-alpha-D-glucosyl](n+1) + ADP + H(+)</text>
        <dbReference type="Rhea" id="RHEA:18189"/>
        <dbReference type="Rhea" id="RHEA-COMP:9584"/>
        <dbReference type="Rhea" id="RHEA-COMP:9587"/>
        <dbReference type="ChEBI" id="CHEBI:15378"/>
        <dbReference type="ChEBI" id="CHEBI:15444"/>
        <dbReference type="ChEBI" id="CHEBI:57498"/>
        <dbReference type="ChEBI" id="CHEBI:456216"/>
        <dbReference type="EC" id="2.4.1.21"/>
    </reaction>
</comment>
<evidence type="ECO:0000256" key="7">
    <source>
        <dbReference type="HAMAP-Rule" id="MF_00484"/>
    </source>
</evidence>
<evidence type="ECO:0000259" key="8">
    <source>
        <dbReference type="Pfam" id="PF00534"/>
    </source>
</evidence>
<dbReference type="GO" id="GO:0009011">
    <property type="term" value="F:alpha-1,4-glucan glucosyltransferase (ADP-glucose donor) activity"/>
    <property type="evidence" value="ECO:0007669"/>
    <property type="project" value="UniProtKB-UniRule"/>
</dbReference>
<protein>
    <recommendedName>
        <fullName evidence="7">Glycogen synthase</fullName>
        <ecNumber evidence="7">2.4.1.21</ecNumber>
    </recommendedName>
    <alternativeName>
        <fullName evidence="7">Starch [bacterial glycogen] synthase</fullName>
    </alternativeName>
</protein>
<evidence type="ECO:0000256" key="3">
    <source>
        <dbReference type="ARBA" id="ARBA00010281"/>
    </source>
</evidence>
<gene>
    <name evidence="7" type="primary">glgA</name>
    <name evidence="10" type="ORF">EVJ48_07410</name>
</gene>
<dbReference type="PANTHER" id="PTHR45825:SF11">
    <property type="entry name" value="ALPHA AMYLASE DOMAIN-CONTAINING PROTEIN"/>
    <property type="match status" value="1"/>
</dbReference>
<organism evidence="10 11">
    <name type="scientific">Candidatus Acidulodesulfobacterium acidiphilum</name>
    <dbReference type="NCBI Taxonomy" id="2597224"/>
    <lineage>
        <taxon>Bacteria</taxon>
        <taxon>Deltaproteobacteria</taxon>
        <taxon>Candidatus Acidulodesulfobacterales</taxon>
        <taxon>Candidatus Acidulodesulfobacterium</taxon>
    </lineage>
</organism>
<evidence type="ECO:0000256" key="5">
    <source>
        <dbReference type="ARBA" id="ARBA00022679"/>
    </source>
</evidence>
<comment type="similarity">
    <text evidence="3 7">Belongs to the glycosyltransferase 1 family. Bacterial/plant glycogen synthase subfamily.</text>
</comment>
<keyword evidence="6 7" id="KW-0320">Glycogen biosynthesis</keyword>
<accession>A0A520XAM1</accession>
<evidence type="ECO:0000256" key="6">
    <source>
        <dbReference type="ARBA" id="ARBA00023056"/>
    </source>
</evidence>